<evidence type="ECO:0000256" key="9">
    <source>
        <dbReference type="SAM" id="Phobius"/>
    </source>
</evidence>
<feature type="transmembrane region" description="Helical" evidence="9">
    <location>
        <begin position="35"/>
        <end position="55"/>
    </location>
</feature>
<evidence type="ECO:0000256" key="3">
    <source>
        <dbReference type="ARBA" id="ARBA00022630"/>
    </source>
</evidence>
<keyword evidence="1" id="KW-0813">Transport</keyword>
<feature type="transmembrane region" description="Helical" evidence="9">
    <location>
        <begin position="12"/>
        <end position="29"/>
    </location>
</feature>
<keyword evidence="7 9" id="KW-1133">Transmembrane helix</keyword>
<evidence type="ECO:0000256" key="6">
    <source>
        <dbReference type="ARBA" id="ARBA00022967"/>
    </source>
</evidence>
<evidence type="ECO:0000313" key="10">
    <source>
        <dbReference type="EMBL" id="MBM2412338.1"/>
    </source>
</evidence>
<evidence type="ECO:0000256" key="1">
    <source>
        <dbReference type="ARBA" id="ARBA00022448"/>
    </source>
</evidence>
<keyword evidence="5 9" id="KW-0812">Transmembrane</keyword>
<evidence type="ECO:0000313" key="11">
    <source>
        <dbReference type="EMBL" id="MBM2417006.1"/>
    </source>
</evidence>
<keyword evidence="8 9" id="KW-0472">Membrane</keyword>
<dbReference type="EMBL" id="JAFBXF010000004">
    <property type="protein sequence ID" value="MBM2417006.1"/>
    <property type="molecule type" value="Genomic_DNA"/>
</dbReference>
<evidence type="ECO:0000313" key="12">
    <source>
        <dbReference type="Proteomes" id="UP000755667"/>
    </source>
</evidence>
<keyword evidence="4" id="KW-0288">FMN</keyword>
<gene>
    <name evidence="10" type="ORF">JQX41_08515</name>
    <name evidence="11" type="ORF">JQX48_08520</name>
</gene>
<dbReference type="AlphaFoldDB" id="A0A9Q2NUA7"/>
<dbReference type="GO" id="GO:0005886">
    <property type="term" value="C:plasma membrane"/>
    <property type="evidence" value="ECO:0007669"/>
    <property type="project" value="TreeGrafter"/>
</dbReference>
<dbReference type="Pfam" id="PF03116">
    <property type="entry name" value="NQR2_RnfD_RnfE"/>
    <property type="match status" value="1"/>
</dbReference>
<feature type="transmembrane region" description="Helical" evidence="9">
    <location>
        <begin position="166"/>
        <end position="188"/>
    </location>
</feature>
<dbReference type="Proteomes" id="UP000755667">
    <property type="component" value="Unassembled WGS sequence"/>
</dbReference>
<organism evidence="10 12">
    <name type="scientific">Marivita cryptomonadis</name>
    <dbReference type="NCBI Taxonomy" id="505252"/>
    <lineage>
        <taxon>Bacteria</taxon>
        <taxon>Pseudomonadati</taxon>
        <taxon>Pseudomonadota</taxon>
        <taxon>Alphaproteobacteria</taxon>
        <taxon>Rhodobacterales</taxon>
        <taxon>Roseobacteraceae</taxon>
        <taxon>Marivita</taxon>
    </lineage>
</organism>
<feature type="transmembrane region" description="Helical" evidence="9">
    <location>
        <begin position="200"/>
        <end position="220"/>
    </location>
</feature>
<protein>
    <submittedName>
        <fullName evidence="10">RnfABCDGE type electron transport complex subunit D</fullName>
    </submittedName>
</protein>
<keyword evidence="3" id="KW-0285">Flavoprotein</keyword>
<keyword evidence="6" id="KW-1278">Translocase</keyword>
<dbReference type="PANTHER" id="PTHR30578">
    <property type="entry name" value="ELECTRON TRANSPORT COMPLEX PROTEIN RNFD"/>
    <property type="match status" value="1"/>
</dbReference>
<keyword evidence="2" id="KW-0597">Phosphoprotein</keyword>
<dbReference type="GeneID" id="62640894"/>
<feature type="transmembrane region" description="Helical" evidence="9">
    <location>
        <begin position="133"/>
        <end position="160"/>
    </location>
</feature>
<evidence type="ECO:0000256" key="2">
    <source>
        <dbReference type="ARBA" id="ARBA00022553"/>
    </source>
</evidence>
<feature type="transmembrane region" description="Helical" evidence="9">
    <location>
        <begin position="106"/>
        <end position="126"/>
    </location>
</feature>
<proteinExistence type="predicted"/>
<evidence type="ECO:0000313" key="13">
    <source>
        <dbReference type="Proteomes" id="UP000809440"/>
    </source>
</evidence>
<evidence type="ECO:0000256" key="8">
    <source>
        <dbReference type="ARBA" id="ARBA00023136"/>
    </source>
</evidence>
<dbReference type="RefSeq" id="WP_085629146.1">
    <property type="nucleotide sequence ID" value="NZ_JAFBWU010000004.1"/>
</dbReference>
<dbReference type="Proteomes" id="UP000809440">
    <property type="component" value="Unassembled WGS sequence"/>
</dbReference>
<feature type="transmembrane region" description="Helical" evidence="9">
    <location>
        <begin position="226"/>
        <end position="251"/>
    </location>
</feature>
<evidence type="ECO:0000256" key="4">
    <source>
        <dbReference type="ARBA" id="ARBA00022643"/>
    </source>
</evidence>
<dbReference type="EMBL" id="JAFBXE010000004">
    <property type="protein sequence ID" value="MBM2412338.1"/>
    <property type="molecule type" value="Genomic_DNA"/>
</dbReference>
<dbReference type="OrthoDB" id="9776359at2"/>
<name>A0A9Q2NUA7_9RHOB</name>
<keyword evidence="13" id="KW-1185">Reference proteome</keyword>
<dbReference type="GO" id="GO:0055085">
    <property type="term" value="P:transmembrane transport"/>
    <property type="evidence" value="ECO:0007669"/>
    <property type="project" value="InterPro"/>
</dbReference>
<reference evidence="10 13" key="1">
    <citation type="submission" date="2021-01" db="EMBL/GenBank/DDBJ databases">
        <title>Diatom-associated Roseobacters Show Island Model of Population Structure.</title>
        <authorList>
            <person name="Qu L."/>
            <person name="Feng X."/>
            <person name="Chen Y."/>
            <person name="Li L."/>
            <person name="Wang X."/>
            <person name="Hu Z."/>
            <person name="Wang H."/>
            <person name="Luo H."/>
        </authorList>
    </citation>
    <scope>NUCLEOTIDE SEQUENCE</scope>
    <source>
        <strain evidence="11 13">CC28-63</strain>
        <strain evidence="10">CC28-69</strain>
    </source>
</reference>
<evidence type="ECO:0000256" key="7">
    <source>
        <dbReference type="ARBA" id="ARBA00022989"/>
    </source>
</evidence>
<accession>A0A9Q2NUA7</accession>
<dbReference type="PANTHER" id="PTHR30578:SF1">
    <property type="entry name" value="NA(+)-TRANSLOCATING NADH-QUINONE REDUCTASE SUBUNIT B"/>
    <property type="match status" value="1"/>
</dbReference>
<comment type="caution">
    <text evidence="10">The sequence shown here is derived from an EMBL/GenBank/DDBJ whole genome shotgun (WGS) entry which is preliminary data.</text>
</comment>
<sequence>MNRGLWTRETVVVILLAAYLPLALFWLWFGGIDDLQRFALALLVIAAWQLVFLLARAQPISLSAAITALGIAMLAPEELGAVRLILGISFGTVMGELVFGGWGRNVVNPATVTLAFLGFGFPAYAWPEILVPVAWAAIPAAVIGVMAGVMPAGLVLGATIGAAVSFGFGVLPATALPAAGVVLVLVVADPVTSASTALGRWLNGLLFIALVVLFATGWQGAAPVQIAVAAALLASLAAPLLDELALAHWYAQRRRRHGRY</sequence>
<dbReference type="InterPro" id="IPR004338">
    <property type="entry name" value="NqrB/RnfD"/>
</dbReference>
<evidence type="ECO:0000256" key="5">
    <source>
        <dbReference type="ARBA" id="ARBA00022692"/>
    </source>
</evidence>